<dbReference type="RefSeq" id="WP_065247641.1">
    <property type="nucleotide sequence ID" value="NZ_CP012117.1"/>
</dbReference>
<keyword evidence="2" id="KW-1133">Transmembrane helix</keyword>
<sequence>MNSFNLGAVLIALLVGVWLLYAVPKTADRRYTLGEAERVAQQRHSESARDVTDACRTYSSISHEVTDMPENRSLLRPADPTSRPRFGVEERTDLVEDRAPGPGLNIALTTILVILVVATLASVVTTSLSLTEIWFPLGAVSVLGLYLALVRATRSMRARSVRRPEDESDAGAPTEGAPEAEEEGAAELSDAVAEQASETENSRPSEMSPAERHEAFLRQVLEAREAGRGKALADERFASRVSFRYGALSTGNSLEAADVEEREAEAEQGTYLASNAQVIGSGLTVDDVMRRRRA</sequence>
<protein>
    <submittedName>
        <fullName evidence="3">Uncharacterized protein</fullName>
    </submittedName>
</protein>
<dbReference type="STRING" id="1630135.DAD186_08830"/>
<dbReference type="EMBL" id="CP012117">
    <property type="protein sequence ID" value="ANP27433.1"/>
    <property type="molecule type" value="Genomic_DNA"/>
</dbReference>
<evidence type="ECO:0000313" key="4">
    <source>
        <dbReference type="Proteomes" id="UP000092596"/>
    </source>
</evidence>
<reference evidence="3 4" key="1">
    <citation type="submission" date="2015-06" db="EMBL/GenBank/DDBJ databases">
        <title>Investigation of pathophysiology for high-risk pregnancy and development of treatment modality based on it.</title>
        <authorList>
            <person name="Kim B.-C."/>
            <person name="Lim S."/>
        </authorList>
    </citation>
    <scope>NUCLEOTIDE SEQUENCE [LARGE SCALE GENOMIC DNA]</scope>
    <source>
        <strain evidence="3 4">AD1-86</strain>
    </source>
</reference>
<proteinExistence type="predicted"/>
<dbReference type="KEGG" id="dva:DAD186_08830"/>
<feature type="transmembrane region" description="Helical" evidence="2">
    <location>
        <begin position="6"/>
        <end position="23"/>
    </location>
</feature>
<evidence type="ECO:0000256" key="1">
    <source>
        <dbReference type="SAM" id="MobiDB-lite"/>
    </source>
</evidence>
<keyword evidence="2" id="KW-0472">Membrane</keyword>
<feature type="transmembrane region" description="Helical" evidence="2">
    <location>
        <begin position="106"/>
        <end position="127"/>
    </location>
</feature>
<gene>
    <name evidence="3" type="ORF">DAD186_08830</name>
</gene>
<feature type="region of interest" description="Disordered" evidence="1">
    <location>
        <begin position="157"/>
        <end position="211"/>
    </location>
</feature>
<evidence type="ECO:0000313" key="3">
    <source>
        <dbReference type="EMBL" id="ANP27433.1"/>
    </source>
</evidence>
<dbReference type="Proteomes" id="UP000092596">
    <property type="component" value="Chromosome"/>
</dbReference>
<keyword evidence="2" id="KW-0812">Transmembrane</keyword>
<feature type="compositionally biased region" description="Polar residues" evidence="1">
    <location>
        <begin position="196"/>
        <end position="205"/>
    </location>
</feature>
<name>A0A1B0ZHP5_9MICO</name>
<accession>A0A1B0ZHP5</accession>
<organism evidence="3 4">
    <name type="scientific">Dermabacter vaginalis</name>
    <dbReference type="NCBI Taxonomy" id="1630135"/>
    <lineage>
        <taxon>Bacteria</taxon>
        <taxon>Bacillati</taxon>
        <taxon>Actinomycetota</taxon>
        <taxon>Actinomycetes</taxon>
        <taxon>Micrococcales</taxon>
        <taxon>Dermabacteraceae</taxon>
        <taxon>Dermabacter</taxon>
    </lineage>
</organism>
<feature type="transmembrane region" description="Helical" evidence="2">
    <location>
        <begin position="133"/>
        <end position="153"/>
    </location>
</feature>
<dbReference type="AlphaFoldDB" id="A0A1B0ZHP5"/>
<evidence type="ECO:0000256" key="2">
    <source>
        <dbReference type="SAM" id="Phobius"/>
    </source>
</evidence>